<proteinExistence type="predicted"/>
<dbReference type="AlphaFoldDB" id="A0AAV8AEQ3"/>
<dbReference type="SMART" id="SM00164">
    <property type="entry name" value="TBC"/>
    <property type="match status" value="1"/>
</dbReference>
<comment type="caution">
    <text evidence="3">The sequence shown here is derived from an EMBL/GenBank/DDBJ whole genome shotgun (WGS) entry which is preliminary data.</text>
</comment>
<dbReference type="EMBL" id="JANTQA010000008">
    <property type="protein sequence ID" value="KAJ3452119.1"/>
    <property type="molecule type" value="Genomic_DNA"/>
</dbReference>
<dbReference type="SUPFAM" id="SSF50729">
    <property type="entry name" value="PH domain-like"/>
    <property type="match status" value="1"/>
</dbReference>
<dbReference type="GO" id="GO:0005096">
    <property type="term" value="F:GTPase activator activity"/>
    <property type="evidence" value="ECO:0007669"/>
    <property type="project" value="TreeGrafter"/>
</dbReference>
<dbReference type="SUPFAM" id="SSF47923">
    <property type="entry name" value="Ypt/Rab-GAP domain of gyp1p"/>
    <property type="match status" value="2"/>
</dbReference>
<dbReference type="InterPro" id="IPR000195">
    <property type="entry name" value="Rab-GAP-TBC_dom"/>
</dbReference>
<dbReference type="Gene3D" id="1.10.472.80">
    <property type="entry name" value="Ypt/Rab-GAP domain of gyp1p, domain 3"/>
    <property type="match status" value="1"/>
</dbReference>
<dbReference type="FunFam" id="1.10.8.270:FF:000016">
    <property type="entry name" value="TBC1 domain family member 2A"/>
    <property type="match status" value="1"/>
</dbReference>
<feature type="domain" description="PH" evidence="1">
    <location>
        <begin position="15"/>
        <end position="107"/>
    </location>
</feature>
<dbReference type="PANTHER" id="PTHR47219:SF9">
    <property type="entry name" value="GTPASE ACTIVATING PROTEIN AND CENTROSOME-ASSOCIATED, ISOFORM B"/>
    <property type="match status" value="1"/>
</dbReference>
<dbReference type="Proteomes" id="UP001146793">
    <property type="component" value="Unassembled WGS sequence"/>
</dbReference>
<dbReference type="GO" id="GO:0031267">
    <property type="term" value="F:small GTPase binding"/>
    <property type="evidence" value="ECO:0007669"/>
    <property type="project" value="TreeGrafter"/>
</dbReference>
<evidence type="ECO:0000313" key="3">
    <source>
        <dbReference type="EMBL" id="KAJ3452119.1"/>
    </source>
</evidence>
<dbReference type="Pfam" id="PF00566">
    <property type="entry name" value="RabGAP-TBC"/>
    <property type="match status" value="1"/>
</dbReference>
<feature type="domain" description="Rab-GAP TBC" evidence="2">
    <location>
        <begin position="162"/>
        <end position="346"/>
    </location>
</feature>
<dbReference type="InterPro" id="IPR011993">
    <property type="entry name" value="PH-like_dom_sf"/>
</dbReference>
<dbReference type="PANTHER" id="PTHR47219">
    <property type="entry name" value="RAB GTPASE-ACTIVATING PROTEIN 1-LIKE"/>
    <property type="match status" value="1"/>
</dbReference>
<dbReference type="Gene3D" id="1.10.8.270">
    <property type="entry name" value="putative rabgap domain of human tbc1 domain family member 14 like domains"/>
    <property type="match status" value="1"/>
</dbReference>
<evidence type="ECO:0000259" key="2">
    <source>
        <dbReference type="PROSITE" id="PS50086"/>
    </source>
</evidence>
<dbReference type="SMART" id="SM00233">
    <property type="entry name" value="PH"/>
    <property type="match status" value="1"/>
</dbReference>
<reference evidence="3" key="1">
    <citation type="submission" date="2022-08" db="EMBL/GenBank/DDBJ databases">
        <title>Novel sulphate-reducing endosymbionts in the free-living metamonad Anaeramoeba.</title>
        <authorList>
            <person name="Jerlstrom-Hultqvist J."/>
            <person name="Cepicka I."/>
            <person name="Gallot-Lavallee L."/>
            <person name="Salas-Leiva D."/>
            <person name="Curtis B.A."/>
            <person name="Zahonova K."/>
            <person name="Pipaliya S."/>
            <person name="Dacks J."/>
            <person name="Roger A.J."/>
        </authorList>
    </citation>
    <scope>NUCLEOTIDE SEQUENCE</scope>
    <source>
        <strain evidence="3">Busselton2</strain>
    </source>
</reference>
<organism evidence="3 4">
    <name type="scientific">Anaeramoeba flamelloides</name>
    <dbReference type="NCBI Taxonomy" id="1746091"/>
    <lineage>
        <taxon>Eukaryota</taxon>
        <taxon>Metamonada</taxon>
        <taxon>Anaeramoebidae</taxon>
        <taxon>Anaeramoeba</taxon>
    </lineage>
</organism>
<dbReference type="Gene3D" id="2.30.29.30">
    <property type="entry name" value="Pleckstrin-homology domain (PH domain)/Phosphotyrosine-binding domain (PTB)"/>
    <property type="match status" value="1"/>
</dbReference>
<protein>
    <submittedName>
        <fullName evidence="3">Tbc1 domain family member whacked</fullName>
    </submittedName>
</protein>
<evidence type="ECO:0000313" key="4">
    <source>
        <dbReference type="Proteomes" id="UP001146793"/>
    </source>
</evidence>
<dbReference type="PROSITE" id="PS50003">
    <property type="entry name" value="PH_DOMAIN"/>
    <property type="match status" value="1"/>
</dbReference>
<name>A0AAV8AEQ3_9EUKA</name>
<evidence type="ECO:0000259" key="1">
    <source>
        <dbReference type="PROSITE" id="PS50003"/>
    </source>
</evidence>
<dbReference type="InterPro" id="IPR050302">
    <property type="entry name" value="Rab_GAP_TBC_domain"/>
</dbReference>
<dbReference type="InterPro" id="IPR001849">
    <property type="entry name" value="PH_domain"/>
</dbReference>
<dbReference type="PROSITE" id="PS50086">
    <property type="entry name" value="TBC_RABGAP"/>
    <property type="match status" value="1"/>
</dbReference>
<dbReference type="Pfam" id="PF00169">
    <property type="entry name" value="PH"/>
    <property type="match status" value="1"/>
</dbReference>
<dbReference type="InterPro" id="IPR035969">
    <property type="entry name" value="Rab-GAP_TBC_sf"/>
</dbReference>
<sequence>MLDSNTKPVPAYELRCVHSGFMFKKGKIVKNWKLRFFVLENETLSYYLTQNEIEPKGVITLKEITPKLEPKKPEFLFLQGISRLWQFRAQNVEERDKWYKAIHKVKKFQISRKSVKRRLIDVKELKEQTNNKAEKEWLKIIDTPVKVVKQKLDKLRDLAKKGIPPTLRGIVYVHFTGAFLLKEKNSELYSLLKQWPNKKTASIELDVNRTFPTIEYFHQEGCEELRNVLIAFSIHNERVGYVQGIPFLTAMLLLHLSPEDCFWVLTQLMEDFGVEKIYSSVMSGLRELMFVFKQLLEKYLPELNDHLDSLYFNPDMITITWFGSLFLSSSSLSFSSRILDLLIIEGGTDILLPISLAIFERSLQTLLSYERLDEIMQHFQLLKSANKENTKNDSKFACFNIDNIITIAYKYFEKIDFWKFVESSKKIFQEENKQELIFENLEEFPYSSFLLGGIVTKMNNKNK</sequence>
<accession>A0AAV8AEQ3</accession>
<gene>
    <name evidence="3" type="ORF">M0812_03883</name>
</gene>